<evidence type="ECO:0008006" key="3">
    <source>
        <dbReference type="Google" id="ProtNLM"/>
    </source>
</evidence>
<evidence type="ECO:0000313" key="2">
    <source>
        <dbReference type="Proteomes" id="UP001500582"/>
    </source>
</evidence>
<dbReference type="RefSeq" id="WP_345209036.1">
    <property type="nucleotide sequence ID" value="NZ_BAABFT010000001.1"/>
</dbReference>
<protein>
    <recommendedName>
        <fullName evidence="3">Membrane protein YagU involved in acid resistance</fullName>
    </recommendedName>
</protein>
<organism evidence="1 2">
    <name type="scientific">Mucilaginibacter gynuensis</name>
    <dbReference type="NCBI Taxonomy" id="1302236"/>
    <lineage>
        <taxon>Bacteria</taxon>
        <taxon>Pseudomonadati</taxon>
        <taxon>Bacteroidota</taxon>
        <taxon>Sphingobacteriia</taxon>
        <taxon>Sphingobacteriales</taxon>
        <taxon>Sphingobacteriaceae</taxon>
        <taxon>Mucilaginibacter</taxon>
    </lineage>
</organism>
<comment type="caution">
    <text evidence="1">The sequence shown here is derived from an EMBL/GenBank/DDBJ whole genome shotgun (WGS) entry which is preliminary data.</text>
</comment>
<name>A0ABP8FN70_9SPHI</name>
<evidence type="ECO:0000313" key="1">
    <source>
        <dbReference type="EMBL" id="GAA4307663.1"/>
    </source>
</evidence>
<proteinExistence type="predicted"/>
<gene>
    <name evidence="1" type="ORF">GCM10023149_01270</name>
</gene>
<sequence>MKIHQNNVLGELGSAIGKGLLAGLAGTAAITLSQIIEMKITKREPSDATVKVVSETVDVKPVSEEQKEKVSQEIHWAYGTAWGVTRGLISLTGLKGLPATLVHFAAIWGTALVVLPKYKAAPPINEEEPKAIAIDAFHHAIYATAAGLAFDALDAGSRNERKIRGIVKHLKLKGLLNKLKF</sequence>
<dbReference type="Proteomes" id="UP001500582">
    <property type="component" value="Unassembled WGS sequence"/>
</dbReference>
<reference evidence="2" key="1">
    <citation type="journal article" date="2019" name="Int. J. Syst. Evol. Microbiol.">
        <title>The Global Catalogue of Microorganisms (GCM) 10K type strain sequencing project: providing services to taxonomists for standard genome sequencing and annotation.</title>
        <authorList>
            <consortium name="The Broad Institute Genomics Platform"/>
            <consortium name="The Broad Institute Genome Sequencing Center for Infectious Disease"/>
            <person name="Wu L."/>
            <person name="Ma J."/>
        </authorList>
    </citation>
    <scope>NUCLEOTIDE SEQUENCE [LARGE SCALE GENOMIC DNA]</scope>
    <source>
        <strain evidence="2">JCM 17705</strain>
    </source>
</reference>
<accession>A0ABP8FN70</accession>
<dbReference type="EMBL" id="BAABFT010000001">
    <property type="protein sequence ID" value="GAA4307663.1"/>
    <property type="molecule type" value="Genomic_DNA"/>
</dbReference>
<keyword evidence="2" id="KW-1185">Reference proteome</keyword>